<comment type="caution">
    <text evidence="1">The sequence shown here is derived from an EMBL/GenBank/DDBJ whole genome shotgun (WGS) entry which is preliminary data.</text>
</comment>
<evidence type="ECO:0000313" key="1">
    <source>
        <dbReference type="EMBL" id="KAF3515972.1"/>
    </source>
</evidence>
<reference evidence="1 2" key="1">
    <citation type="journal article" date="2020" name="BMC Genomics">
        <title>Intraspecific diversification of the crop wild relative Brassica cretica Lam. using demographic model selection.</title>
        <authorList>
            <person name="Kioukis A."/>
            <person name="Michalopoulou V.A."/>
            <person name="Briers L."/>
            <person name="Pirintsos S."/>
            <person name="Studholme D.J."/>
            <person name="Pavlidis P."/>
            <person name="Sarris P.F."/>
        </authorList>
    </citation>
    <scope>NUCLEOTIDE SEQUENCE [LARGE SCALE GENOMIC DNA]</scope>
    <source>
        <strain evidence="2">cv. PFS-1207/04</strain>
    </source>
</reference>
<dbReference type="Proteomes" id="UP000266723">
    <property type="component" value="Unassembled WGS sequence"/>
</dbReference>
<keyword evidence="2" id="KW-1185">Reference proteome</keyword>
<organism evidence="1 2">
    <name type="scientific">Brassica cretica</name>
    <name type="common">Mustard</name>
    <dbReference type="NCBI Taxonomy" id="69181"/>
    <lineage>
        <taxon>Eukaryota</taxon>
        <taxon>Viridiplantae</taxon>
        <taxon>Streptophyta</taxon>
        <taxon>Embryophyta</taxon>
        <taxon>Tracheophyta</taxon>
        <taxon>Spermatophyta</taxon>
        <taxon>Magnoliopsida</taxon>
        <taxon>eudicotyledons</taxon>
        <taxon>Gunneridae</taxon>
        <taxon>Pentapetalae</taxon>
        <taxon>rosids</taxon>
        <taxon>malvids</taxon>
        <taxon>Brassicales</taxon>
        <taxon>Brassicaceae</taxon>
        <taxon>Brassiceae</taxon>
        <taxon>Brassica</taxon>
    </lineage>
</organism>
<proteinExistence type="predicted"/>
<evidence type="ECO:0000313" key="2">
    <source>
        <dbReference type="Proteomes" id="UP000266723"/>
    </source>
</evidence>
<sequence length="135" mass="14826">MFAARIVVPVWIGFAIEELGPRGRVNLSPEIGILLYRALCGVGLPRFLSCLFKDVLIAIGALLRVFLTCHILRINSGLPFSRQVIGAVVAQLFWLCMKAVLSFIAKDVVAKGLDHDTFVLSIRSSRLESSLKGML</sequence>
<gene>
    <name evidence="1" type="ORF">DY000_02060131</name>
</gene>
<name>A0ABQ7AP57_BRACR</name>
<dbReference type="EMBL" id="QGKV02001556">
    <property type="protein sequence ID" value="KAF3515972.1"/>
    <property type="molecule type" value="Genomic_DNA"/>
</dbReference>
<accession>A0ABQ7AP57</accession>
<protein>
    <submittedName>
        <fullName evidence="1">Uncharacterized protein</fullName>
    </submittedName>
</protein>